<evidence type="ECO:0000313" key="2">
    <source>
        <dbReference type="EMBL" id="KZZ90647.1"/>
    </source>
</evidence>
<proteinExistence type="predicted"/>
<dbReference type="Proteomes" id="UP000242877">
    <property type="component" value="Unassembled WGS sequence"/>
</dbReference>
<reference evidence="2 3" key="1">
    <citation type="journal article" date="2016" name="Genome Biol. Evol.">
        <title>Divergent and convergent evolution of fungal pathogenicity.</title>
        <authorList>
            <person name="Shang Y."/>
            <person name="Xiao G."/>
            <person name="Zheng P."/>
            <person name="Cen K."/>
            <person name="Zhan S."/>
            <person name="Wang C."/>
        </authorList>
    </citation>
    <scope>NUCLEOTIDE SEQUENCE [LARGE SCALE GENOMIC DNA]</scope>
    <source>
        <strain evidence="2 3">ARSEF 7405</strain>
    </source>
</reference>
<dbReference type="VEuPathDB" id="FungiDB:AAP_03742"/>
<organism evidence="2 3">
    <name type="scientific">Ascosphaera apis ARSEF 7405</name>
    <dbReference type="NCBI Taxonomy" id="392613"/>
    <lineage>
        <taxon>Eukaryota</taxon>
        <taxon>Fungi</taxon>
        <taxon>Dikarya</taxon>
        <taxon>Ascomycota</taxon>
        <taxon>Pezizomycotina</taxon>
        <taxon>Eurotiomycetes</taxon>
        <taxon>Eurotiomycetidae</taxon>
        <taxon>Onygenales</taxon>
        <taxon>Ascosphaeraceae</taxon>
        <taxon>Ascosphaera</taxon>
    </lineage>
</organism>
<sequence length="184" mass="21590">MLRSVMKKFLDPSSSHTSSVDDYRYKQTWTSSTSTLTNAWDVTKTTSKFDQYAIDEKTGRPLDRKLSRALEYKLEKISRRIYKKQTKLSLKTSQVFELVPERDVNIEECIQKTLDLLKEIDDLERDIEKLSLLQVTVREHALNLSDIDQQRNARQLDRIIAAFWKCAVMFQTKKDKKGESIHLD</sequence>
<keyword evidence="1" id="KW-0175">Coiled coil</keyword>
<name>A0A167XYW0_9EURO</name>
<protein>
    <submittedName>
        <fullName evidence="2">Uncharacterized protein</fullName>
    </submittedName>
</protein>
<evidence type="ECO:0000313" key="3">
    <source>
        <dbReference type="Proteomes" id="UP000242877"/>
    </source>
</evidence>
<dbReference type="OrthoDB" id="4206881at2759"/>
<dbReference type="EMBL" id="AZGZ01000016">
    <property type="protein sequence ID" value="KZZ90647.1"/>
    <property type="molecule type" value="Genomic_DNA"/>
</dbReference>
<feature type="coiled-coil region" evidence="1">
    <location>
        <begin position="106"/>
        <end position="133"/>
    </location>
</feature>
<keyword evidence="3" id="KW-1185">Reference proteome</keyword>
<evidence type="ECO:0000256" key="1">
    <source>
        <dbReference type="SAM" id="Coils"/>
    </source>
</evidence>
<accession>A0A167XYW0</accession>
<dbReference type="AlphaFoldDB" id="A0A167XYW0"/>
<comment type="caution">
    <text evidence="2">The sequence shown here is derived from an EMBL/GenBank/DDBJ whole genome shotgun (WGS) entry which is preliminary data.</text>
</comment>
<gene>
    <name evidence="2" type="ORF">AAP_03742</name>
</gene>